<dbReference type="PANTHER" id="PTHR35179">
    <property type="entry name" value="PROTEIN CBG02620"/>
    <property type="match status" value="1"/>
</dbReference>
<proteinExistence type="predicted"/>
<feature type="domain" description="C3H1-type" evidence="3">
    <location>
        <begin position="1"/>
        <end position="25"/>
    </location>
</feature>
<protein>
    <recommendedName>
        <fullName evidence="3">C3H1-type domain-containing protein</fullName>
    </recommendedName>
</protein>
<evidence type="ECO:0000256" key="1">
    <source>
        <dbReference type="PROSITE-ProRule" id="PRU00723"/>
    </source>
</evidence>
<keyword evidence="1" id="KW-0479">Metal-binding</keyword>
<feature type="region of interest" description="Disordered" evidence="2">
    <location>
        <begin position="281"/>
        <end position="301"/>
    </location>
</feature>
<feature type="zinc finger region" description="C3H1-type" evidence="1">
    <location>
        <begin position="1"/>
        <end position="25"/>
    </location>
</feature>
<dbReference type="OrthoDB" id="420564at2759"/>
<name>A0A9N9LME0_9HELO</name>
<dbReference type="Gene3D" id="2.30.30.1190">
    <property type="match status" value="1"/>
</dbReference>
<reference evidence="4" key="1">
    <citation type="submission" date="2021-07" db="EMBL/GenBank/DDBJ databases">
        <authorList>
            <person name="Durling M."/>
        </authorList>
    </citation>
    <scope>NUCLEOTIDE SEQUENCE</scope>
</reference>
<keyword evidence="1" id="KW-0862">Zinc</keyword>
<feature type="region of interest" description="Disordered" evidence="2">
    <location>
        <begin position="23"/>
        <end position="58"/>
    </location>
</feature>
<dbReference type="AlphaFoldDB" id="A0A9N9LME0"/>
<gene>
    <name evidence="4" type="ORF">HYALB_00002789</name>
</gene>
<organism evidence="4 5">
    <name type="scientific">Hymenoscyphus albidus</name>
    <dbReference type="NCBI Taxonomy" id="595503"/>
    <lineage>
        <taxon>Eukaryota</taxon>
        <taxon>Fungi</taxon>
        <taxon>Dikarya</taxon>
        <taxon>Ascomycota</taxon>
        <taxon>Pezizomycotina</taxon>
        <taxon>Leotiomycetes</taxon>
        <taxon>Helotiales</taxon>
        <taxon>Helotiaceae</taxon>
        <taxon>Hymenoscyphus</taxon>
    </lineage>
</organism>
<sequence length="446" mass="51712">MTPCIFFAKGNCKFGQKCHFGHDEAASQGSTSSSLPFRPKLPQDRRITPNGKDSERSTQIILQNKSKEQPTRKEREEARMLKGHGGFLQNLHVEGSVKDDQPVEMKNYEFVASYSWKNIEHPTIYVPGYPSQFIPTAAPFQMEPDNIRKRLRKRSPAAAVDPLFQSLLQMHPEFNMSSIDIATDRNSLRKLLNFSSGIIDQWRLEVDMIDDTLFFSQWEEFRQKLINGQQDSGYGHSLEDHVTQKPTSMEDCMHYERVVQYELGGLKFLVRYEADAFIETEESPDIDERTTDDPVAPKPSKPVLKPPYKLVHVIPRGRLVDPTSIVEIKSHKRPKFNYSKTLPQLWFAQTKFICAARHEDGLVSETLEVRDMSEELEKWRIQNQDNLKNMMKIIKEIKEITREFRKCTVIYRVVDGRKCLSVFKRQSEFAIRPEVVETFWGTKSST</sequence>
<keyword evidence="5" id="KW-1185">Reference proteome</keyword>
<feature type="compositionally biased region" description="Basic and acidic residues" evidence="2">
    <location>
        <begin position="41"/>
        <end position="56"/>
    </location>
</feature>
<evidence type="ECO:0000256" key="2">
    <source>
        <dbReference type="SAM" id="MobiDB-lite"/>
    </source>
</evidence>
<evidence type="ECO:0000259" key="3">
    <source>
        <dbReference type="PROSITE" id="PS50103"/>
    </source>
</evidence>
<evidence type="ECO:0000313" key="4">
    <source>
        <dbReference type="EMBL" id="CAG8974151.1"/>
    </source>
</evidence>
<dbReference type="GO" id="GO:0008270">
    <property type="term" value="F:zinc ion binding"/>
    <property type="evidence" value="ECO:0007669"/>
    <property type="project" value="UniProtKB-KW"/>
</dbReference>
<keyword evidence="1" id="KW-0863">Zinc-finger</keyword>
<dbReference type="PANTHER" id="PTHR35179:SF2">
    <property type="entry name" value="START DOMAIN-CONTAINING PROTEIN"/>
    <property type="match status" value="1"/>
</dbReference>
<comment type="caution">
    <text evidence="4">The sequence shown here is derived from an EMBL/GenBank/DDBJ whole genome shotgun (WGS) entry which is preliminary data.</text>
</comment>
<evidence type="ECO:0000313" key="5">
    <source>
        <dbReference type="Proteomes" id="UP000701801"/>
    </source>
</evidence>
<accession>A0A9N9LME0</accession>
<dbReference type="Proteomes" id="UP000701801">
    <property type="component" value="Unassembled WGS sequence"/>
</dbReference>
<dbReference type="EMBL" id="CAJVRM010000093">
    <property type="protein sequence ID" value="CAG8974151.1"/>
    <property type="molecule type" value="Genomic_DNA"/>
</dbReference>
<dbReference type="InterPro" id="IPR000571">
    <property type="entry name" value="Znf_CCCH"/>
</dbReference>
<dbReference type="PROSITE" id="PS50103">
    <property type="entry name" value="ZF_C3H1"/>
    <property type="match status" value="1"/>
</dbReference>